<dbReference type="Proteomes" id="UP001596091">
    <property type="component" value="Unassembled WGS sequence"/>
</dbReference>
<keyword evidence="1" id="KW-1133">Transmembrane helix</keyword>
<evidence type="ECO:0000313" key="2">
    <source>
        <dbReference type="EMBL" id="MFC5861002.1"/>
    </source>
</evidence>
<name>A0ABW1EB30_9BACT</name>
<evidence type="ECO:0000313" key="3">
    <source>
        <dbReference type="Proteomes" id="UP001596091"/>
    </source>
</evidence>
<gene>
    <name evidence="2" type="ORF">ACFPT7_01705</name>
</gene>
<dbReference type="Pfam" id="PF08570">
    <property type="entry name" value="DUF1761"/>
    <property type="match status" value="1"/>
</dbReference>
<protein>
    <submittedName>
        <fullName evidence="2">DUF1761 domain-containing protein</fullName>
    </submittedName>
</protein>
<comment type="caution">
    <text evidence="2">The sequence shown here is derived from an EMBL/GenBank/DDBJ whole genome shotgun (WGS) entry which is preliminary data.</text>
</comment>
<organism evidence="2 3">
    <name type="scientific">Acidicapsa dinghuensis</name>
    <dbReference type="NCBI Taxonomy" id="2218256"/>
    <lineage>
        <taxon>Bacteria</taxon>
        <taxon>Pseudomonadati</taxon>
        <taxon>Acidobacteriota</taxon>
        <taxon>Terriglobia</taxon>
        <taxon>Terriglobales</taxon>
        <taxon>Acidobacteriaceae</taxon>
        <taxon>Acidicapsa</taxon>
    </lineage>
</organism>
<keyword evidence="1" id="KW-0472">Membrane</keyword>
<evidence type="ECO:0000256" key="1">
    <source>
        <dbReference type="SAM" id="Phobius"/>
    </source>
</evidence>
<feature type="transmembrane region" description="Helical" evidence="1">
    <location>
        <begin position="53"/>
        <end position="72"/>
    </location>
</feature>
<accession>A0ABW1EB30</accession>
<feature type="transmembrane region" description="Helical" evidence="1">
    <location>
        <begin position="6"/>
        <end position="32"/>
    </location>
</feature>
<feature type="transmembrane region" description="Helical" evidence="1">
    <location>
        <begin position="78"/>
        <end position="104"/>
    </location>
</feature>
<dbReference type="InterPro" id="IPR013879">
    <property type="entry name" value="DUF1761"/>
</dbReference>
<keyword evidence="1" id="KW-0812">Transmembrane</keyword>
<dbReference type="RefSeq" id="WP_263334667.1">
    <property type="nucleotide sequence ID" value="NZ_JAGSYH010000002.1"/>
</dbReference>
<dbReference type="EMBL" id="JBHSPH010000001">
    <property type="protein sequence ID" value="MFC5861002.1"/>
    <property type="molecule type" value="Genomic_DNA"/>
</dbReference>
<keyword evidence="3" id="KW-1185">Reference proteome</keyword>
<reference evidence="3" key="1">
    <citation type="journal article" date="2019" name="Int. J. Syst. Evol. Microbiol.">
        <title>The Global Catalogue of Microorganisms (GCM) 10K type strain sequencing project: providing services to taxonomists for standard genome sequencing and annotation.</title>
        <authorList>
            <consortium name="The Broad Institute Genomics Platform"/>
            <consortium name="The Broad Institute Genome Sequencing Center for Infectious Disease"/>
            <person name="Wu L."/>
            <person name="Ma J."/>
        </authorList>
    </citation>
    <scope>NUCLEOTIDE SEQUENCE [LARGE SCALE GENOMIC DNA]</scope>
    <source>
        <strain evidence="3">JCM 4087</strain>
    </source>
</reference>
<proteinExistence type="predicted"/>
<feature type="transmembrane region" description="Helical" evidence="1">
    <location>
        <begin position="111"/>
        <end position="133"/>
    </location>
</feature>
<sequence>MDIRTLNLWAILAAAASAFVLGGLWYSPLLFAGAWKRADGFGANEPPPATPKIFAISFLLSLVMAFNLAMFLNDAKTTIAWGATAGFLAGFGWAAMGLSIVALFERRSFRYMLINGGYLTFALVVMGTILGAWR</sequence>